<reference evidence="1" key="1">
    <citation type="submission" date="2020-05" db="EMBL/GenBank/DDBJ databases">
        <authorList>
            <person name="Chiriac C."/>
            <person name="Salcher M."/>
            <person name="Ghai R."/>
            <person name="Kavagutti S V."/>
        </authorList>
    </citation>
    <scope>NUCLEOTIDE SEQUENCE</scope>
</reference>
<evidence type="ECO:0000313" key="1">
    <source>
        <dbReference type="EMBL" id="CAB5223904.1"/>
    </source>
</evidence>
<accession>A0A6J7X128</accession>
<name>A0A6J7X128_9CAUD</name>
<proteinExistence type="predicted"/>
<sequence length="191" mass="21852">MVRTYNDKQLLDKVKTLPNFKSIPSEHWILGVRSNEDTANSFDDKFYLFKGEEFIWMTSGTTNPGTPTLKQFEKVNKDGAAILKADTWYYNVWKFGKHQGKVDALLQLGASVQVYRDTDKDDSSEQQGKLETGYFGINFHANTYDLSKPSGTSIGWWSAGCQVVNNVTKYKEFIKLCKPQKNVSYCLIQEF</sequence>
<protein>
    <submittedName>
        <fullName evidence="1">Uncharacterized protein</fullName>
    </submittedName>
</protein>
<organism evidence="1">
    <name type="scientific">uncultured Caudovirales phage</name>
    <dbReference type="NCBI Taxonomy" id="2100421"/>
    <lineage>
        <taxon>Viruses</taxon>
        <taxon>Duplodnaviria</taxon>
        <taxon>Heunggongvirae</taxon>
        <taxon>Uroviricota</taxon>
        <taxon>Caudoviricetes</taxon>
        <taxon>Peduoviridae</taxon>
        <taxon>Maltschvirus</taxon>
        <taxon>Maltschvirus maltsch</taxon>
    </lineage>
</organism>
<dbReference type="EMBL" id="LR798322">
    <property type="protein sequence ID" value="CAB5223904.1"/>
    <property type="molecule type" value="Genomic_DNA"/>
</dbReference>
<gene>
    <name evidence="1" type="ORF">UFOVP392_18</name>
</gene>